<keyword evidence="3" id="KW-1185">Reference proteome</keyword>
<organism evidence="2 3">
    <name type="scientific">Perilla frutescens var. hirtella</name>
    <name type="common">Perilla citriodora</name>
    <name type="synonym">Perilla setoyensis</name>
    <dbReference type="NCBI Taxonomy" id="608512"/>
    <lineage>
        <taxon>Eukaryota</taxon>
        <taxon>Viridiplantae</taxon>
        <taxon>Streptophyta</taxon>
        <taxon>Embryophyta</taxon>
        <taxon>Tracheophyta</taxon>
        <taxon>Spermatophyta</taxon>
        <taxon>Magnoliopsida</taxon>
        <taxon>eudicotyledons</taxon>
        <taxon>Gunneridae</taxon>
        <taxon>Pentapetalae</taxon>
        <taxon>asterids</taxon>
        <taxon>lamiids</taxon>
        <taxon>Lamiales</taxon>
        <taxon>Lamiaceae</taxon>
        <taxon>Nepetoideae</taxon>
        <taxon>Elsholtzieae</taxon>
        <taxon>Perilla</taxon>
    </lineage>
</organism>
<gene>
    <name evidence="2" type="ORF">C2S53_007114</name>
</gene>
<feature type="compositionally biased region" description="Polar residues" evidence="1">
    <location>
        <begin position="41"/>
        <end position="54"/>
    </location>
</feature>
<feature type="compositionally biased region" description="Basic and acidic residues" evidence="1">
    <location>
        <begin position="1"/>
        <end position="10"/>
    </location>
</feature>
<evidence type="ECO:0000256" key="1">
    <source>
        <dbReference type="SAM" id="MobiDB-lite"/>
    </source>
</evidence>
<name>A0AAD4INF6_PERFH</name>
<evidence type="ECO:0000313" key="3">
    <source>
        <dbReference type="Proteomes" id="UP001190926"/>
    </source>
</evidence>
<dbReference type="AlphaFoldDB" id="A0AAD4INF6"/>
<dbReference type="Proteomes" id="UP001190926">
    <property type="component" value="Unassembled WGS sequence"/>
</dbReference>
<accession>A0AAD4INF6</accession>
<reference evidence="2 3" key="1">
    <citation type="journal article" date="2021" name="Nat. Commun.">
        <title>Incipient diploidization of the medicinal plant Perilla within 10,000 years.</title>
        <authorList>
            <person name="Zhang Y."/>
            <person name="Shen Q."/>
            <person name="Leng L."/>
            <person name="Zhang D."/>
            <person name="Chen S."/>
            <person name="Shi Y."/>
            <person name="Ning Z."/>
            <person name="Chen S."/>
        </authorList>
    </citation>
    <scope>NUCLEOTIDE SEQUENCE [LARGE SCALE GENOMIC DNA]</scope>
    <source>
        <strain evidence="3">cv. PC099</strain>
    </source>
</reference>
<feature type="region of interest" description="Disordered" evidence="1">
    <location>
        <begin position="41"/>
        <end position="64"/>
    </location>
</feature>
<feature type="region of interest" description="Disordered" evidence="1">
    <location>
        <begin position="1"/>
        <end position="29"/>
    </location>
</feature>
<protein>
    <submittedName>
        <fullName evidence="2">Uncharacterized protein</fullName>
    </submittedName>
</protein>
<sequence length="91" mass="10178">MDKAPGEMKPEFASNRTDNKSKLKHPRGKATLRCNIFVTPPNKQANNISLNHSSPHIEDLNNDDPTSVKLEQALSRDHVRHMGSTGGRYQT</sequence>
<proteinExistence type="predicted"/>
<evidence type="ECO:0000313" key="2">
    <source>
        <dbReference type="EMBL" id="KAH6755857.1"/>
    </source>
</evidence>
<comment type="caution">
    <text evidence="2">The sequence shown here is derived from an EMBL/GenBank/DDBJ whole genome shotgun (WGS) entry which is preliminary data.</text>
</comment>
<dbReference type="EMBL" id="SDAM02029575">
    <property type="protein sequence ID" value="KAH6755857.1"/>
    <property type="molecule type" value="Genomic_DNA"/>
</dbReference>